<dbReference type="Pfam" id="PF12256">
    <property type="entry name" value="TcdB_toxin_midN"/>
    <property type="match status" value="1"/>
</dbReference>
<dbReference type="EMBL" id="RBNO01000035">
    <property type="protein sequence ID" value="RML27320.1"/>
    <property type="molecule type" value="Genomic_DNA"/>
</dbReference>
<evidence type="ECO:0000259" key="5">
    <source>
        <dbReference type="Pfam" id="PF12255"/>
    </source>
</evidence>
<reference evidence="7 8" key="1">
    <citation type="submission" date="2018-08" db="EMBL/GenBank/DDBJ databases">
        <title>Recombination of ecologically and evolutionarily significant loci maintains genetic cohesion in the Pseudomonas syringae species complex.</title>
        <authorList>
            <person name="Dillon M."/>
            <person name="Thakur S."/>
            <person name="Almeida R.N.D."/>
            <person name="Weir B.S."/>
            <person name="Guttman D.S."/>
        </authorList>
    </citation>
    <scope>NUCLEOTIDE SEQUENCE [LARGE SCALE GENOMIC DNA]</scope>
    <source>
        <strain evidence="7 8">ICMP 3946</strain>
    </source>
</reference>
<comment type="caution">
    <text evidence="7">The sequence shown here is derived from an EMBL/GenBank/DDBJ whole genome shotgun (WGS) entry which is preliminary data.</text>
</comment>
<dbReference type="InterPro" id="IPR028994">
    <property type="entry name" value="Integrin_alpha_N"/>
</dbReference>
<feature type="region of interest" description="Disordered" evidence="4">
    <location>
        <begin position="46"/>
        <end position="67"/>
    </location>
</feature>
<evidence type="ECO:0000259" key="6">
    <source>
        <dbReference type="Pfam" id="PF12256"/>
    </source>
</evidence>
<evidence type="ECO:0000256" key="3">
    <source>
        <dbReference type="ARBA" id="ARBA00023026"/>
    </source>
</evidence>
<dbReference type="GO" id="GO:0005737">
    <property type="term" value="C:cytoplasm"/>
    <property type="evidence" value="ECO:0007669"/>
    <property type="project" value="InterPro"/>
</dbReference>
<feature type="domain" description="Insecticide toxin TcdB middle/N-terminal" evidence="6">
    <location>
        <begin position="695"/>
        <end position="876"/>
    </location>
</feature>
<dbReference type="Pfam" id="PF12255">
    <property type="entry name" value="TcdB_toxin_midC"/>
    <property type="match status" value="1"/>
</dbReference>
<feature type="compositionally biased region" description="Low complexity" evidence="4">
    <location>
        <begin position="51"/>
        <end position="62"/>
    </location>
</feature>
<dbReference type="PRINTS" id="PR01341">
    <property type="entry name" value="SALSPVBPROT"/>
</dbReference>
<gene>
    <name evidence="7" type="ORF">ALQ98_100375</name>
</gene>
<organism evidence="7 8">
    <name type="scientific">Pseudomonas syringae pv. lapsa</name>
    <dbReference type="NCBI Taxonomy" id="199201"/>
    <lineage>
        <taxon>Bacteria</taxon>
        <taxon>Pseudomonadati</taxon>
        <taxon>Pseudomonadota</taxon>
        <taxon>Gammaproteobacteria</taxon>
        <taxon>Pseudomonadales</taxon>
        <taxon>Pseudomonadaceae</taxon>
        <taxon>Pseudomonas</taxon>
        <taxon>Pseudomonas syringae</taxon>
    </lineage>
</organism>
<protein>
    <submittedName>
        <fullName evidence="7">Insecticidal toxin complex protein B</fullName>
    </submittedName>
</protein>
<evidence type="ECO:0000256" key="1">
    <source>
        <dbReference type="ARBA" id="ARBA00004613"/>
    </source>
</evidence>
<dbReference type="InterPro" id="IPR003284">
    <property type="entry name" value="Sal_SpvB"/>
</dbReference>
<dbReference type="Proteomes" id="UP000267978">
    <property type="component" value="Unassembled WGS sequence"/>
</dbReference>
<proteinExistence type="predicted"/>
<accession>A0AB74A963</accession>
<sequence>MPFERTGAISRWTLSFSNPAAQRARSPTLSCTCATRRKAFNRLGASSMEAQSQNQSPPSLQPAVATPSLPKGGGAIQSIGKGWGAVGTSGAASLEIALPISQGRGYAPALSLSYQSTSGNGVFGLGWNLNTSKVARRASKGIPNYTDDDLIFGPGGDVCLPERDDSGALVSSQVSRYNDHDLNATYQVVRYFSRVEGAFARIEHWRVDIADPGFWLIHGADGSLNLYGRRTSSRIADPADMNRVAEWLLDESMNVVGEHILYEYKPEDHQGLAEDHPRNFRAQRYLSRVRYGNAKAHPVLYLWQEDSLDGLLWHFDLIFDYDQRDTRSDPPPEYDEQFTWPVRSDPHSSFAYGFELGNLRLCRQVLMFHHFPDELGEAPLLTRRLLLEHYQTALGYNLLSAAHSQAWDGTDWRRVDQQPPVQFQYTDFSLESGIYTPLEPMAGLNDGQQYQLVDLYGDGLPGLLYRDDKAWLYREPVRDTAGTADAVVYGTCQPLPRIPTADSATPVRQVLTDLTGDGRLDWVVAQPGMAGFFTLNPDRSWSNYATFSAFPTEFFHPQGQMADLVGDGLSDLALIGPRSVRLYANRRADGFAAAVDIPHDEDRLPLLSDSSTELVAFSDLLGTGQQHLIRIRHNEIRVWPNLGRGRFGKGQLFATLPYTYEVFDSSQVRLADLDGSGASDVLYLQADGFQVFMNRGGNGLAAPFDQHWPEGVRYDRFCQFSAVDLLGLGFSSLVLTVPHMAPRHWSLYYAEDRAGSVRKPYLLKASDNNLGAAGEVSYRSSAQEWLDEKNELRTAGSVAVSELPFPVHVVVRQTMQDKVTGNTLTQLFRYRQGFYDPREREFRGFGLLLQTDTETSSQDQEDFTAPVLNKTWFHTGRYPARPCTDHDRSDLLARLPGEHVLSRLDAATQTELPITDADDATLQEMARALSGSVLRREVFGLDASQRPTVLYSTQSCRYLVRQLQALSAHRSYASMLPLSLEVITYRYEAEELEDPMCEHSLNLAWDRYGSTLHSVSVNYARRKKPGDAPPFADPHQQQWWEASHDDAQQQFYLNEMHAEAIHLDSPQSWRLGLPYRTRGDAMLIPASALTPEQISYEQFADPSGPFATLPRKLTSQSVQRYIGCGDGEATFQALADAVETAELDDHALSAYERVMDSVTLAEKLVKIGYQQMPSFLPADSLNLWSVKRGFATYAGQEHFFHPTQFRPTRSHGWSLVEYDAYHLFATRITDPAGCVTTAEYDYRVLQPKRIIDPNQNSQEADYDAFGRVWATSFYGTELGEAVGFPPLNRAGHYWASAGEVALQPEYALGRQASALYYDGNTALGQVHIPLATAALAADRYPEDLDRQIRISMASIDGFGRTLQTRQKVEDGNAYSVDEWGNLELVGGEPKIVHASPRWRVSERVEYNNKGLAVRVYRPYFANSHLYVNDASIRSQNIVDKQFYDPLGRPTITITAKGWMRRQTYRVWYTISEDENDTAEEVLAARKAAERG</sequence>
<comment type="subcellular location">
    <subcellularLocation>
        <location evidence="1">Secreted</location>
    </subcellularLocation>
</comment>
<name>A0AB74A963_PSESX</name>
<evidence type="ECO:0000313" key="7">
    <source>
        <dbReference type="EMBL" id="RML27320.1"/>
    </source>
</evidence>
<dbReference type="Pfam" id="PF03534">
    <property type="entry name" value="SpvB"/>
    <property type="match status" value="1"/>
</dbReference>
<evidence type="ECO:0000256" key="2">
    <source>
        <dbReference type="ARBA" id="ARBA00022525"/>
    </source>
</evidence>
<evidence type="ECO:0000256" key="4">
    <source>
        <dbReference type="SAM" id="MobiDB-lite"/>
    </source>
</evidence>
<dbReference type="GO" id="GO:0005576">
    <property type="term" value="C:extracellular region"/>
    <property type="evidence" value="ECO:0007669"/>
    <property type="project" value="UniProtKB-SubCell"/>
</dbReference>
<keyword evidence="2" id="KW-0964">Secreted</keyword>
<keyword evidence="3" id="KW-0843">Virulence</keyword>
<dbReference type="InterPro" id="IPR022044">
    <property type="entry name" value="TcdB_toxin_mid/C"/>
</dbReference>
<dbReference type="InterPro" id="IPR022045">
    <property type="entry name" value="TcdB_toxin_mid/N"/>
</dbReference>
<evidence type="ECO:0000313" key="8">
    <source>
        <dbReference type="Proteomes" id="UP000267978"/>
    </source>
</evidence>
<feature type="domain" description="Insecticide toxin TcdB middle/C-terminal" evidence="5">
    <location>
        <begin position="925"/>
        <end position="1073"/>
    </location>
</feature>
<dbReference type="SUPFAM" id="SSF69318">
    <property type="entry name" value="Integrin alpha N-terminal domain"/>
    <property type="match status" value="1"/>
</dbReference>